<dbReference type="InterPro" id="IPR036188">
    <property type="entry name" value="FAD/NAD-bd_sf"/>
</dbReference>
<evidence type="ECO:0000313" key="8">
    <source>
        <dbReference type="Proteomes" id="UP000664132"/>
    </source>
</evidence>
<accession>A0A8H7W6J5</accession>
<evidence type="ECO:0000256" key="4">
    <source>
        <dbReference type="ARBA" id="ARBA00023002"/>
    </source>
</evidence>
<evidence type="ECO:0000259" key="6">
    <source>
        <dbReference type="Pfam" id="PF01494"/>
    </source>
</evidence>
<feature type="domain" description="FAD-binding" evidence="6">
    <location>
        <begin position="9"/>
        <end position="351"/>
    </location>
</feature>
<reference evidence="7" key="1">
    <citation type="submission" date="2021-02" db="EMBL/GenBank/DDBJ databases">
        <title>Genome sequence Cadophora malorum strain M34.</title>
        <authorList>
            <person name="Stefanovic E."/>
            <person name="Vu D."/>
            <person name="Scully C."/>
            <person name="Dijksterhuis J."/>
            <person name="Roader J."/>
            <person name="Houbraken J."/>
        </authorList>
    </citation>
    <scope>NUCLEOTIDE SEQUENCE</scope>
    <source>
        <strain evidence="7">M34</strain>
    </source>
</reference>
<dbReference type="InterPro" id="IPR050493">
    <property type="entry name" value="FAD-dep_Monooxygenase_BioMet"/>
</dbReference>
<keyword evidence="4" id="KW-0560">Oxidoreductase</keyword>
<evidence type="ECO:0000313" key="7">
    <source>
        <dbReference type="EMBL" id="KAG4418990.1"/>
    </source>
</evidence>
<keyword evidence="8" id="KW-1185">Reference proteome</keyword>
<keyword evidence="5" id="KW-0503">Monooxygenase</keyword>
<evidence type="ECO:0000256" key="1">
    <source>
        <dbReference type="ARBA" id="ARBA00007992"/>
    </source>
</evidence>
<protein>
    <recommendedName>
        <fullName evidence="6">FAD-binding domain-containing protein</fullName>
    </recommendedName>
</protein>
<comment type="similarity">
    <text evidence="1">Belongs to the paxM FAD-dependent monooxygenase family.</text>
</comment>
<keyword evidence="3" id="KW-0274">FAD</keyword>
<dbReference type="Proteomes" id="UP000664132">
    <property type="component" value="Unassembled WGS sequence"/>
</dbReference>
<gene>
    <name evidence="7" type="ORF">IFR04_007851</name>
</gene>
<dbReference type="Gene3D" id="3.50.50.60">
    <property type="entry name" value="FAD/NAD(P)-binding domain"/>
    <property type="match status" value="1"/>
</dbReference>
<dbReference type="PANTHER" id="PTHR13789:SF314">
    <property type="entry name" value="FAD-BINDING DOMAIN-CONTAINING PROTEIN"/>
    <property type="match status" value="1"/>
</dbReference>
<dbReference type="GO" id="GO:0004497">
    <property type="term" value="F:monooxygenase activity"/>
    <property type="evidence" value="ECO:0007669"/>
    <property type="project" value="UniProtKB-KW"/>
</dbReference>
<evidence type="ECO:0000256" key="3">
    <source>
        <dbReference type="ARBA" id="ARBA00022827"/>
    </source>
</evidence>
<name>A0A8H7W6J5_9HELO</name>
<dbReference type="SUPFAM" id="SSF51905">
    <property type="entry name" value="FAD/NAD(P)-binding domain"/>
    <property type="match status" value="1"/>
</dbReference>
<proteinExistence type="inferred from homology"/>
<sequence>MEPGSPIKLNILIVGAGIAGLTAAASLRAAGHKITIFESSTLLDEVGAAITIAPNGSRVLAHIEFDFEAAKGVSVKSPSMYFGDTLKERKNAFPVSAVWNIDVEDMTGFPNRSFHRVDLHNELKKLALRDDGQGTVEVHLGARIVRVDIENAEVGLDDGRLWKGDLLIGADGIHSCVRKAALEYSGETEDIEDLGWDISRWLLDRKDVEEDDELREVYVKGNDRSVWITPHEGQSKRLVWYTCRNGEVQNMVALIPTSKGEAEPEPDLDNILEQFSDFHPSLLKLFKKAETIKTWRLRNRNPIKSFANGKTVLIGDAAHPNLPFNGQGGNQALEDCAVLQRLFTAETTKDTILEKLKLFNTIRWKRASRIQISSGVPGSQVNDLTERLKEYEEQDDLLPAEDDPDGLAKRWVGDLTYDIFKKCDEVLGGANK</sequence>
<keyword evidence="2" id="KW-0285">Flavoprotein</keyword>
<dbReference type="Pfam" id="PF01494">
    <property type="entry name" value="FAD_binding_3"/>
    <property type="match status" value="1"/>
</dbReference>
<dbReference type="PANTHER" id="PTHR13789">
    <property type="entry name" value="MONOOXYGENASE"/>
    <property type="match status" value="1"/>
</dbReference>
<dbReference type="EMBL" id="JAFJYH010000115">
    <property type="protein sequence ID" value="KAG4418990.1"/>
    <property type="molecule type" value="Genomic_DNA"/>
</dbReference>
<evidence type="ECO:0000256" key="2">
    <source>
        <dbReference type="ARBA" id="ARBA00022630"/>
    </source>
</evidence>
<dbReference type="SUPFAM" id="SSF54373">
    <property type="entry name" value="FAD-linked reductases, C-terminal domain"/>
    <property type="match status" value="1"/>
</dbReference>
<organism evidence="7 8">
    <name type="scientific">Cadophora malorum</name>
    <dbReference type="NCBI Taxonomy" id="108018"/>
    <lineage>
        <taxon>Eukaryota</taxon>
        <taxon>Fungi</taxon>
        <taxon>Dikarya</taxon>
        <taxon>Ascomycota</taxon>
        <taxon>Pezizomycotina</taxon>
        <taxon>Leotiomycetes</taxon>
        <taxon>Helotiales</taxon>
        <taxon>Ploettnerulaceae</taxon>
        <taxon>Cadophora</taxon>
    </lineage>
</organism>
<dbReference type="GO" id="GO:0071949">
    <property type="term" value="F:FAD binding"/>
    <property type="evidence" value="ECO:0007669"/>
    <property type="project" value="InterPro"/>
</dbReference>
<comment type="caution">
    <text evidence="7">The sequence shown here is derived from an EMBL/GenBank/DDBJ whole genome shotgun (WGS) entry which is preliminary data.</text>
</comment>
<dbReference type="InterPro" id="IPR002938">
    <property type="entry name" value="FAD-bd"/>
</dbReference>
<dbReference type="AlphaFoldDB" id="A0A8H7W6J5"/>
<dbReference type="PRINTS" id="PR00420">
    <property type="entry name" value="RNGMNOXGNASE"/>
</dbReference>
<dbReference type="OrthoDB" id="9993796at2759"/>
<evidence type="ECO:0000256" key="5">
    <source>
        <dbReference type="ARBA" id="ARBA00023033"/>
    </source>
</evidence>